<feature type="region of interest" description="Disordered" evidence="1">
    <location>
        <begin position="367"/>
        <end position="401"/>
    </location>
</feature>
<evidence type="ECO:0000313" key="3">
    <source>
        <dbReference type="EMBL" id="KAG5163241.1"/>
    </source>
</evidence>
<dbReference type="SUPFAM" id="SSF51197">
    <property type="entry name" value="Clavaminate synthase-like"/>
    <property type="match status" value="1"/>
</dbReference>
<evidence type="ECO:0008006" key="4">
    <source>
        <dbReference type="Google" id="ProtNLM"/>
    </source>
</evidence>
<sequence length="1108" mass="124679">MSLTTEHPLYKLSQQIEKFENTLLQSHSVHFRNTRAILGYHDVGGAEMAYPSIGPCYEIATNLFVAYHLVDCVARHPSIVGLSVPPVPLNILRPTTWTAETLQHFKGWDVVREWPNTLQQARKIITSSPHLDKPSSLSPQSIQPSIILKLLLSLSSTHHAKKYYTICGNFEAAALHLSVLRDANWTFSSNTGIEGMDEQFLTKDLGESIDDQRLAKFIKNNATNMRVPLQLALMMSPIILLSTSTLYKKRPSQIDLWRLCTSIGNDKPDLLKNVELAIWKALWNISGHGDTEKELHQLVLSPEWKQWENATDINDGVFYFNPTSMSPFQTAFITELPDSPMNEDLTSPFKSLVQSSQSRLLIMAPPRQGETTTTENANGIENMDVDPAGGRSNDTQDDIAGGENEMYKTIGKKNNMDKVTSRSKKDKECMGKDVDMTVDTTDGCANNSVQLAGISPYNKAKMPSQLGLQSVPKRKGHTQSKPSASTVNNSESDNDDIIYMGMERRVFFTPREITLDLEQQVKIHWSTKKPVVFSATGKGYSIDLIAHNEETLATLDQIADMIKGKPKFLTDPKNSMIRILDREVYNSLGANDLLFILRDQHIVVKETDVTCPLRNGEPKEFRAALRGLGSLTAPRAVHDLSIVPENGDLNLRIRTGTLDQLYQASFKGINKILNVLDIPMEMKGMRDLEVSTDYIALFNTMGDWKSSRAFVVGHSRWALAATKGAFHGWHMASNGLGTYIETKCGAKLWLLARPKDPKYRSMHDTSFFLSDSYQFDSACSSVLDVEAIVLVPGTELIMRPNTLHMVYTPFDTVCHGGHFYSAGNMIDTLSAIIHAFVAGKTLTNANHVHTRLHLQQMISMYHKMYVDNAFIRTDLCMDHFPDFDDWFGIMNVFVLCIYAFLMNVLDHNTYFPTFQAAAKQIPMTPTQRTFWQKDDIYAMSYEERKACMHARGQALEIIAWFQDHFDVGHRDTIEKMETFFRKLLGHYCLEILSYKTAAAVLEHEGAPGCTVDDVRVQLMGVGSGPMNSYIQGMLQGKQEACGNLAPFLELDMHLVAKPQERSRGDAHDKLWSLGKSERDKIYLAVMKKMKQKPDDIGPVHKKYKTTAM</sequence>
<dbReference type="EMBL" id="JAFIQS010000015">
    <property type="protein sequence ID" value="KAG5163241.1"/>
    <property type="molecule type" value="Genomic_DNA"/>
</dbReference>
<evidence type="ECO:0000256" key="1">
    <source>
        <dbReference type="SAM" id="MobiDB-lite"/>
    </source>
</evidence>
<gene>
    <name evidence="3" type="ORF">JR316_011585</name>
</gene>
<accession>A0A8H7XLA3</accession>
<feature type="compositionally biased region" description="Polar residues" evidence="1">
    <location>
        <begin position="479"/>
        <end position="491"/>
    </location>
</feature>
<keyword evidence="2" id="KW-1133">Transmembrane helix</keyword>
<dbReference type="Gene3D" id="2.60.120.650">
    <property type="entry name" value="Cupin"/>
    <property type="match status" value="1"/>
</dbReference>
<feature type="region of interest" description="Disordered" evidence="1">
    <location>
        <begin position="470"/>
        <end position="494"/>
    </location>
</feature>
<reference evidence="3" key="1">
    <citation type="submission" date="2021-02" db="EMBL/GenBank/DDBJ databases">
        <title>Psilocybe cubensis genome.</title>
        <authorList>
            <person name="Mckernan K.J."/>
            <person name="Crawford S."/>
            <person name="Trippe A."/>
            <person name="Kane L.T."/>
            <person name="Mclaughlin S."/>
        </authorList>
    </citation>
    <scope>NUCLEOTIDE SEQUENCE [LARGE SCALE GENOMIC DNA]</scope>
    <source>
        <strain evidence="3">MGC-MH-2018</strain>
    </source>
</reference>
<name>A0A8H7XLA3_PSICU</name>
<protein>
    <recommendedName>
        <fullName evidence="4">JmjC domain-containing protein</fullName>
    </recommendedName>
</protein>
<feature type="transmembrane region" description="Helical" evidence="2">
    <location>
        <begin position="886"/>
        <end position="905"/>
    </location>
</feature>
<feature type="compositionally biased region" description="Polar residues" evidence="1">
    <location>
        <begin position="369"/>
        <end position="379"/>
    </location>
</feature>
<keyword evidence="2" id="KW-0472">Membrane</keyword>
<comment type="caution">
    <text evidence="3">The sequence shown here is derived from an EMBL/GenBank/DDBJ whole genome shotgun (WGS) entry which is preliminary data.</text>
</comment>
<proteinExistence type="predicted"/>
<dbReference type="AlphaFoldDB" id="A0A8H7XLA3"/>
<evidence type="ECO:0000256" key="2">
    <source>
        <dbReference type="SAM" id="Phobius"/>
    </source>
</evidence>
<organism evidence="3">
    <name type="scientific">Psilocybe cubensis</name>
    <name type="common">Psychedelic mushroom</name>
    <name type="synonym">Stropharia cubensis</name>
    <dbReference type="NCBI Taxonomy" id="181762"/>
    <lineage>
        <taxon>Eukaryota</taxon>
        <taxon>Fungi</taxon>
        <taxon>Dikarya</taxon>
        <taxon>Basidiomycota</taxon>
        <taxon>Agaricomycotina</taxon>
        <taxon>Agaricomycetes</taxon>
        <taxon>Agaricomycetidae</taxon>
        <taxon>Agaricales</taxon>
        <taxon>Agaricineae</taxon>
        <taxon>Strophariaceae</taxon>
        <taxon>Psilocybe</taxon>
    </lineage>
</organism>
<keyword evidence="2" id="KW-0812">Transmembrane</keyword>